<sequence length="135" mass="15167">MTGQGETGDPRENPPTSGIVRHYSYVRKFGDDHARKWNPLFLRPSSRGTNYFRRVDAEKRSLEYPLSDIPEIHTMAAASSRHIGGEETGDPRENLPTSGIVRHYSHLRKSGVKDRARFALMGGDQSNRSETVATL</sequence>
<evidence type="ECO:0000313" key="2">
    <source>
        <dbReference type="Proteomes" id="UP001159363"/>
    </source>
</evidence>
<dbReference type="Proteomes" id="UP001159363">
    <property type="component" value="Chromosome 1"/>
</dbReference>
<comment type="caution">
    <text evidence="1">The sequence shown here is derived from an EMBL/GenBank/DDBJ whole genome shotgun (WGS) entry which is preliminary data.</text>
</comment>
<keyword evidence="2" id="KW-1185">Reference proteome</keyword>
<reference evidence="1 2" key="1">
    <citation type="submission" date="2023-02" db="EMBL/GenBank/DDBJ databases">
        <title>LHISI_Scaffold_Assembly.</title>
        <authorList>
            <person name="Stuart O.P."/>
            <person name="Cleave R."/>
            <person name="Magrath M.J.L."/>
            <person name="Mikheyev A.S."/>
        </authorList>
    </citation>
    <scope>NUCLEOTIDE SEQUENCE [LARGE SCALE GENOMIC DNA]</scope>
    <source>
        <strain evidence="1">Daus_M_001</strain>
        <tissue evidence="1">Leg muscle</tissue>
    </source>
</reference>
<feature type="non-terminal residue" evidence="1">
    <location>
        <position position="135"/>
    </location>
</feature>
<dbReference type="EMBL" id="JARBHB010000001">
    <property type="protein sequence ID" value="KAJ8895264.1"/>
    <property type="molecule type" value="Genomic_DNA"/>
</dbReference>
<proteinExistence type="predicted"/>
<evidence type="ECO:0000313" key="1">
    <source>
        <dbReference type="EMBL" id="KAJ8895264.1"/>
    </source>
</evidence>
<accession>A0ABQ9IF18</accession>
<protein>
    <submittedName>
        <fullName evidence="1">Uncharacterized protein</fullName>
    </submittedName>
</protein>
<name>A0ABQ9IF18_9NEOP</name>
<gene>
    <name evidence="1" type="ORF">PR048_000589</name>
</gene>
<organism evidence="1 2">
    <name type="scientific">Dryococelus australis</name>
    <dbReference type="NCBI Taxonomy" id="614101"/>
    <lineage>
        <taxon>Eukaryota</taxon>
        <taxon>Metazoa</taxon>
        <taxon>Ecdysozoa</taxon>
        <taxon>Arthropoda</taxon>
        <taxon>Hexapoda</taxon>
        <taxon>Insecta</taxon>
        <taxon>Pterygota</taxon>
        <taxon>Neoptera</taxon>
        <taxon>Polyneoptera</taxon>
        <taxon>Phasmatodea</taxon>
        <taxon>Verophasmatodea</taxon>
        <taxon>Anareolatae</taxon>
        <taxon>Phasmatidae</taxon>
        <taxon>Eurycanthinae</taxon>
        <taxon>Dryococelus</taxon>
    </lineage>
</organism>